<dbReference type="GeneID" id="102810054"/>
<evidence type="ECO:0000313" key="3">
    <source>
        <dbReference type="RefSeq" id="XP_006814735.1"/>
    </source>
</evidence>
<keyword evidence="2" id="KW-1185">Reference proteome</keyword>
<dbReference type="PANTHER" id="PTHR18871:SF2">
    <property type="entry name" value="CENTROSOMAL PROTEIN OF 112 KDA"/>
    <property type="match status" value="1"/>
</dbReference>
<evidence type="ECO:0000313" key="2">
    <source>
        <dbReference type="Proteomes" id="UP000694865"/>
    </source>
</evidence>
<gene>
    <name evidence="3" type="primary">LOC102810054</name>
</gene>
<dbReference type="RefSeq" id="XP_006814735.1">
    <property type="nucleotide sequence ID" value="XM_006814672.1"/>
</dbReference>
<reference evidence="3" key="1">
    <citation type="submission" date="2025-08" db="UniProtKB">
        <authorList>
            <consortium name="RefSeq"/>
        </authorList>
    </citation>
    <scope>IDENTIFICATION</scope>
    <source>
        <tissue evidence="3">Testes</tissue>
    </source>
</reference>
<accession>A0ABM0M3Z4</accession>
<name>A0ABM0M3Z4_SACKO</name>
<dbReference type="InterPro" id="IPR055310">
    <property type="entry name" value="CEP112"/>
</dbReference>
<sequence>MREDGQSSKSEYDRRLSDTVQKYNEEKEMLKKQHSSFLKGLQQDCDTQKGKARKLEKKLQNQEFDYQEKINHLRQDYEDKIRGLMPAQIREELEDTISSLKSQVNSLQQRAMVLQEELDTKNKYSMGFGSPSRM</sequence>
<feature type="region of interest" description="Disordered" evidence="1">
    <location>
        <begin position="1"/>
        <end position="20"/>
    </location>
</feature>
<dbReference type="PANTHER" id="PTHR18871">
    <property type="entry name" value="CENTROSOMAL PROTEIN OF 112 KDA"/>
    <property type="match status" value="1"/>
</dbReference>
<proteinExistence type="predicted"/>
<evidence type="ECO:0000256" key="1">
    <source>
        <dbReference type="SAM" id="MobiDB-lite"/>
    </source>
</evidence>
<organism evidence="2 3">
    <name type="scientific">Saccoglossus kowalevskii</name>
    <name type="common">Acorn worm</name>
    <dbReference type="NCBI Taxonomy" id="10224"/>
    <lineage>
        <taxon>Eukaryota</taxon>
        <taxon>Metazoa</taxon>
        <taxon>Hemichordata</taxon>
        <taxon>Enteropneusta</taxon>
        <taxon>Harrimaniidae</taxon>
        <taxon>Saccoglossus</taxon>
    </lineage>
</organism>
<protein>
    <submittedName>
        <fullName evidence="3">Centrosomal protein of 112 kDa-like</fullName>
    </submittedName>
</protein>
<dbReference type="Proteomes" id="UP000694865">
    <property type="component" value="Unplaced"/>
</dbReference>